<evidence type="ECO:0000259" key="2">
    <source>
        <dbReference type="PROSITE" id="PS50090"/>
    </source>
</evidence>
<feature type="compositionally biased region" description="Basic and acidic residues" evidence="1">
    <location>
        <begin position="353"/>
        <end position="363"/>
    </location>
</feature>
<dbReference type="GO" id="GO:0005634">
    <property type="term" value="C:nucleus"/>
    <property type="evidence" value="ECO:0007669"/>
    <property type="project" value="TreeGrafter"/>
</dbReference>
<proteinExistence type="predicted"/>
<evidence type="ECO:0000313" key="5">
    <source>
        <dbReference type="Proteomes" id="UP001224775"/>
    </source>
</evidence>
<protein>
    <recommendedName>
        <fullName evidence="6">Myb-like domain-containing protein</fullName>
    </recommendedName>
</protein>
<dbReference type="InterPro" id="IPR017930">
    <property type="entry name" value="Myb_dom"/>
</dbReference>
<dbReference type="PANTHER" id="PTHR45614:SF232">
    <property type="entry name" value="TRANSCRIPTION FACTOR MYB3R-2"/>
    <property type="match status" value="1"/>
</dbReference>
<feature type="domain" description="Myb-like" evidence="2">
    <location>
        <begin position="425"/>
        <end position="475"/>
    </location>
</feature>
<comment type="caution">
    <text evidence="4">The sequence shown here is derived from an EMBL/GenBank/DDBJ whole genome shotgun (WGS) entry which is preliminary data.</text>
</comment>
<name>A0AAD8Y9I8_9STRA</name>
<feature type="compositionally biased region" description="Acidic residues" evidence="1">
    <location>
        <begin position="85"/>
        <end position="97"/>
    </location>
</feature>
<feature type="compositionally biased region" description="Basic and acidic residues" evidence="1">
    <location>
        <begin position="19"/>
        <end position="31"/>
    </location>
</feature>
<dbReference type="SUPFAM" id="SSF46689">
    <property type="entry name" value="Homeodomain-like"/>
    <property type="match status" value="1"/>
</dbReference>
<dbReference type="PANTHER" id="PTHR45614">
    <property type="entry name" value="MYB PROTEIN-RELATED"/>
    <property type="match status" value="1"/>
</dbReference>
<evidence type="ECO:0008006" key="6">
    <source>
        <dbReference type="Google" id="ProtNLM"/>
    </source>
</evidence>
<gene>
    <name evidence="4" type="ORF">QTG54_007734</name>
</gene>
<dbReference type="InterPro" id="IPR009057">
    <property type="entry name" value="Homeodomain-like_sf"/>
</dbReference>
<feature type="region of interest" description="Disordered" evidence="1">
    <location>
        <begin position="292"/>
        <end position="363"/>
    </location>
</feature>
<evidence type="ECO:0000256" key="1">
    <source>
        <dbReference type="SAM" id="MobiDB-lite"/>
    </source>
</evidence>
<dbReference type="CDD" id="cd20404">
    <property type="entry name" value="Tudor_Agenet_AtEML-like"/>
    <property type="match status" value="1"/>
</dbReference>
<keyword evidence="5" id="KW-1185">Reference proteome</keyword>
<dbReference type="InterPro" id="IPR050560">
    <property type="entry name" value="MYB_TF"/>
</dbReference>
<dbReference type="GO" id="GO:0000981">
    <property type="term" value="F:DNA-binding transcription factor activity, RNA polymerase II-specific"/>
    <property type="evidence" value="ECO:0007669"/>
    <property type="project" value="TreeGrafter"/>
</dbReference>
<dbReference type="Proteomes" id="UP001224775">
    <property type="component" value="Unassembled WGS sequence"/>
</dbReference>
<dbReference type="GO" id="GO:0000978">
    <property type="term" value="F:RNA polymerase II cis-regulatory region sequence-specific DNA binding"/>
    <property type="evidence" value="ECO:0007669"/>
    <property type="project" value="TreeGrafter"/>
</dbReference>
<dbReference type="EMBL" id="JATAAI010000013">
    <property type="protein sequence ID" value="KAK1741256.1"/>
    <property type="molecule type" value="Genomic_DNA"/>
</dbReference>
<dbReference type="PROSITE" id="PS51294">
    <property type="entry name" value="HTH_MYB"/>
    <property type="match status" value="1"/>
</dbReference>
<feature type="domain" description="HTH myb-type" evidence="3">
    <location>
        <begin position="425"/>
        <end position="479"/>
    </location>
</feature>
<dbReference type="SMART" id="SM00717">
    <property type="entry name" value="SANT"/>
    <property type="match status" value="2"/>
</dbReference>
<evidence type="ECO:0000259" key="3">
    <source>
        <dbReference type="PROSITE" id="PS51294"/>
    </source>
</evidence>
<dbReference type="InterPro" id="IPR001005">
    <property type="entry name" value="SANT/Myb"/>
</dbReference>
<dbReference type="Pfam" id="PF13921">
    <property type="entry name" value="Myb_DNA-bind_6"/>
    <property type="match status" value="1"/>
</dbReference>
<dbReference type="AlphaFoldDB" id="A0AAD8Y9I8"/>
<dbReference type="CDD" id="cd00167">
    <property type="entry name" value="SANT"/>
    <property type="match status" value="2"/>
</dbReference>
<dbReference type="Gene3D" id="1.10.10.60">
    <property type="entry name" value="Homeodomain-like"/>
    <property type="match status" value="2"/>
</dbReference>
<dbReference type="Gene3D" id="2.30.30.140">
    <property type="match status" value="1"/>
</dbReference>
<sequence length="615" mass="68062">MAKRTSIDSDADGAATSDEQQHKNKQQRVDEAVAPAKSAAAKEEINDAAASDNGVANNTKQQQSLCCSGCGISDSAANGPLLLFDDPEEDNKEEDDQQLQQGNKNGSKEEKRYCAECMTDKKVRVFWPVDQQWYIATVLKFDSSTGQHLLRYPDGDTEWVRIGEDHTTKVQYREYFNALKRSESMGGGPTQDVQMLGRLPSLSNAVSFGLGQSFGNGQSFGMLPMEDEKTMRLKGGPSQQRQLMNQLNLNLTEMSSMSSFGLNNNGSFGMGRNGGGGGGGTVQPFQLLPPNFTHSFSSKQGEEGVQGAPPALPYGSWEKKDGPHHWQPHYGGYYHRPEDEEVAQSPPRGKGKGRGESASKDGNKKALAKAWLKIEDEHLLDLVLQMKHPLKWSVIASSLSSQNLNPGVPERTGKQCRERYVNHLNPRLKTTDFTPNEDATIWRMFATVGTKWAIMSKIIPGRTDNNLKNRFHNLKRQLGREEDARSRASPPKNIDDIVHVGKIRNIPSFLTTKIEDMWDVQGHIGIIVANTVEAEGDEKSNEPVGEEGRHRDFFGPFIPIEDSPVQCLRCGLFAPSLQCGTEICSKTKWCKSCTKAPMHIGGNILRECLSLRKVN</sequence>
<reference evidence="4" key="1">
    <citation type="submission" date="2023-06" db="EMBL/GenBank/DDBJ databases">
        <title>Survivors Of The Sea: Transcriptome response of Skeletonema marinoi to long-term dormancy.</title>
        <authorList>
            <person name="Pinder M.I.M."/>
            <person name="Kourtchenko O."/>
            <person name="Robertson E.K."/>
            <person name="Larsson T."/>
            <person name="Maumus F."/>
            <person name="Osuna-Cruz C.M."/>
            <person name="Vancaester E."/>
            <person name="Stenow R."/>
            <person name="Vandepoele K."/>
            <person name="Ploug H."/>
            <person name="Bruchert V."/>
            <person name="Godhe A."/>
            <person name="Topel M."/>
        </authorList>
    </citation>
    <scope>NUCLEOTIDE SEQUENCE</scope>
    <source>
        <strain evidence="4">R05AC</strain>
    </source>
</reference>
<evidence type="ECO:0000313" key="4">
    <source>
        <dbReference type="EMBL" id="KAK1741256.1"/>
    </source>
</evidence>
<feature type="domain" description="Myb-like" evidence="2">
    <location>
        <begin position="363"/>
        <end position="424"/>
    </location>
</feature>
<dbReference type="PROSITE" id="PS50090">
    <property type="entry name" value="MYB_LIKE"/>
    <property type="match status" value="2"/>
</dbReference>
<organism evidence="4 5">
    <name type="scientific">Skeletonema marinoi</name>
    <dbReference type="NCBI Taxonomy" id="267567"/>
    <lineage>
        <taxon>Eukaryota</taxon>
        <taxon>Sar</taxon>
        <taxon>Stramenopiles</taxon>
        <taxon>Ochrophyta</taxon>
        <taxon>Bacillariophyta</taxon>
        <taxon>Coscinodiscophyceae</taxon>
        <taxon>Thalassiosirophycidae</taxon>
        <taxon>Thalassiosirales</taxon>
        <taxon>Skeletonemataceae</taxon>
        <taxon>Skeletonema</taxon>
        <taxon>Skeletonema marinoi-dohrnii complex</taxon>
    </lineage>
</organism>
<accession>A0AAD8Y9I8</accession>
<feature type="region of interest" description="Disordered" evidence="1">
    <location>
        <begin position="1"/>
        <end position="45"/>
    </location>
</feature>
<feature type="region of interest" description="Disordered" evidence="1">
    <location>
        <begin position="78"/>
        <end position="111"/>
    </location>
</feature>